<dbReference type="PANTHER" id="PTHR11601:SF34">
    <property type="entry name" value="CYSTEINE DESULFURASE"/>
    <property type="match status" value="1"/>
</dbReference>
<dbReference type="STRING" id="887929.HMP0721_1021"/>
<keyword evidence="8" id="KW-0411">Iron-sulfur</keyword>
<keyword evidence="4" id="KW-0808">Transferase</keyword>
<dbReference type="PROSITE" id="PS00595">
    <property type="entry name" value="AA_TRANSFER_CLASS_5"/>
    <property type="match status" value="1"/>
</dbReference>
<dbReference type="Pfam" id="PF00266">
    <property type="entry name" value="Aminotran_5"/>
    <property type="match status" value="1"/>
</dbReference>
<evidence type="ECO:0000256" key="5">
    <source>
        <dbReference type="ARBA" id="ARBA00022723"/>
    </source>
</evidence>
<dbReference type="OrthoDB" id="9808002at2"/>
<dbReference type="PIRSF" id="PIRSF005572">
    <property type="entry name" value="NifS"/>
    <property type="match status" value="1"/>
</dbReference>
<comment type="cofactor">
    <cofactor evidence="1 10">
        <name>pyridoxal 5'-phosphate</name>
        <dbReference type="ChEBI" id="CHEBI:597326"/>
    </cofactor>
</comment>
<keyword evidence="6" id="KW-0663">Pyridoxal phosphate</keyword>
<evidence type="ECO:0000313" key="12">
    <source>
        <dbReference type="EMBL" id="EFV01628.1"/>
    </source>
</evidence>
<evidence type="ECO:0000256" key="7">
    <source>
        <dbReference type="ARBA" id="ARBA00023004"/>
    </source>
</evidence>
<feature type="domain" description="Aminotransferase class V" evidence="11">
    <location>
        <begin position="4"/>
        <end position="364"/>
    </location>
</feature>
<gene>
    <name evidence="12" type="ORF">HMP0721_1021</name>
</gene>
<evidence type="ECO:0000313" key="13">
    <source>
        <dbReference type="Proteomes" id="UP000004754"/>
    </source>
</evidence>
<dbReference type="EC" id="2.8.1.7" evidence="3"/>
<dbReference type="AlphaFoldDB" id="E6MG88"/>
<dbReference type="RefSeq" id="WP_006598445.1">
    <property type="nucleotide sequence ID" value="NZ_GL622359.1"/>
</dbReference>
<organism evidence="12 13">
    <name type="scientific">Pseudoramibacter alactolyticus ATCC 23263</name>
    <dbReference type="NCBI Taxonomy" id="887929"/>
    <lineage>
        <taxon>Bacteria</taxon>
        <taxon>Bacillati</taxon>
        <taxon>Bacillota</taxon>
        <taxon>Clostridia</taxon>
        <taxon>Eubacteriales</taxon>
        <taxon>Eubacteriaceae</taxon>
        <taxon>Pseudoramibacter</taxon>
    </lineage>
</organism>
<evidence type="ECO:0000256" key="10">
    <source>
        <dbReference type="RuleBase" id="RU004504"/>
    </source>
</evidence>
<comment type="similarity">
    <text evidence="2">Belongs to the class-V pyridoxal-phosphate-dependent aminotransferase family. NifS/IscS subfamily.</text>
</comment>
<evidence type="ECO:0000256" key="3">
    <source>
        <dbReference type="ARBA" id="ARBA00012239"/>
    </source>
</evidence>
<dbReference type="InterPro" id="IPR015421">
    <property type="entry name" value="PyrdxlP-dep_Trfase_major"/>
</dbReference>
<dbReference type="InterPro" id="IPR016454">
    <property type="entry name" value="Cysteine_dSase"/>
</dbReference>
<dbReference type="PANTHER" id="PTHR11601">
    <property type="entry name" value="CYSTEINE DESULFURYLASE FAMILY MEMBER"/>
    <property type="match status" value="1"/>
</dbReference>
<dbReference type="GO" id="GO:0031071">
    <property type="term" value="F:cysteine desulfurase activity"/>
    <property type="evidence" value="ECO:0007669"/>
    <property type="project" value="UniProtKB-EC"/>
</dbReference>
<evidence type="ECO:0000256" key="1">
    <source>
        <dbReference type="ARBA" id="ARBA00001933"/>
    </source>
</evidence>
<keyword evidence="7" id="KW-0408">Iron</keyword>
<proteinExistence type="inferred from homology"/>
<evidence type="ECO:0000256" key="2">
    <source>
        <dbReference type="ARBA" id="ARBA00006490"/>
    </source>
</evidence>
<protein>
    <recommendedName>
        <fullName evidence="3">cysteine desulfurase</fullName>
        <ecNumber evidence="3">2.8.1.7</ecNumber>
    </recommendedName>
</protein>
<dbReference type="EMBL" id="AEQN01000016">
    <property type="protein sequence ID" value="EFV01628.1"/>
    <property type="molecule type" value="Genomic_DNA"/>
</dbReference>
<evidence type="ECO:0000256" key="8">
    <source>
        <dbReference type="ARBA" id="ARBA00023014"/>
    </source>
</evidence>
<reference evidence="12 13" key="1">
    <citation type="submission" date="2010-12" db="EMBL/GenBank/DDBJ databases">
        <authorList>
            <person name="Muzny D."/>
            <person name="Qin X."/>
            <person name="Deng J."/>
            <person name="Jiang H."/>
            <person name="Liu Y."/>
            <person name="Qu J."/>
            <person name="Song X.-Z."/>
            <person name="Zhang L."/>
            <person name="Thornton R."/>
            <person name="Coyle M."/>
            <person name="Francisco L."/>
            <person name="Jackson L."/>
            <person name="Javaid M."/>
            <person name="Korchina V."/>
            <person name="Kovar C."/>
            <person name="Mata R."/>
            <person name="Mathew T."/>
            <person name="Ngo R."/>
            <person name="Nguyen L."/>
            <person name="Nguyen N."/>
            <person name="Okwuonu G."/>
            <person name="Ongeri F."/>
            <person name="Pham C."/>
            <person name="Simmons D."/>
            <person name="Wilczek-Boney K."/>
            <person name="Hale W."/>
            <person name="Jakkamsetti A."/>
            <person name="Pham P."/>
            <person name="Ruth R."/>
            <person name="San Lucas F."/>
            <person name="Warren J."/>
            <person name="Zhang J."/>
            <person name="Zhao Z."/>
            <person name="Zhou C."/>
            <person name="Zhu D."/>
            <person name="Lee S."/>
            <person name="Bess C."/>
            <person name="Blankenburg K."/>
            <person name="Forbes L."/>
            <person name="Fu Q."/>
            <person name="Gubbala S."/>
            <person name="Hirani K."/>
            <person name="Jayaseelan J.C."/>
            <person name="Lara F."/>
            <person name="Munidasa M."/>
            <person name="Palculict T."/>
            <person name="Patil S."/>
            <person name="Pu L.-L."/>
            <person name="Saada N."/>
            <person name="Tang L."/>
            <person name="Weissenberger G."/>
            <person name="Zhu Y."/>
            <person name="Hemphill L."/>
            <person name="Shang Y."/>
            <person name="Youmans B."/>
            <person name="Ayvaz T."/>
            <person name="Ross M."/>
            <person name="Santibanez J."/>
            <person name="Aqrawi P."/>
            <person name="Gross S."/>
            <person name="Joshi V."/>
            <person name="Fowler G."/>
            <person name="Nazareth L."/>
            <person name="Reid J."/>
            <person name="Worley K."/>
            <person name="Petrosino J."/>
            <person name="Highlander S."/>
            <person name="Gibbs R."/>
        </authorList>
    </citation>
    <scope>NUCLEOTIDE SEQUENCE [LARGE SCALE GENOMIC DNA]</scope>
    <source>
        <strain evidence="12 13">ATCC 23263</strain>
    </source>
</reference>
<keyword evidence="13" id="KW-1185">Reference proteome</keyword>
<dbReference type="SUPFAM" id="SSF53383">
    <property type="entry name" value="PLP-dependent transferases"/>
    <property type="match status" value="1"/>
</dbReference>
<dbReference type="Proteomes" id="UP000004754">
    <property type="component" value="Unassembled WGS sequence"/>
</dbReference>
<comment type="catalytic activity">
    <reaction evidence="9">
        <text>(sulfur carrier)-H + L-cysteine = (sulfur carrier)-SH + L-alanine</text>
        <dbReference type="Rhea" id="RHEA:43892"/>
        <dbReference type="Rhea" id="RHEA-COMP:14737"/>
        <dbReference type="Rhea" id="RHEA-COMP:14739"/>
        <dbReference type="ChEBI" id="CHEBI:29917"/>
        <dbReference type="ChEBI" id="CHEBI:35235"/>
        <dbReference type="ChEBI" id="CHEBI:57972"/>
        <dbReference type="ChEBI" id="CHEBI:64428"/>
        <dbReference type="EC" id="2.8.1.7"/>
    </reaction>
</comment>
<dbReference type="GO" id="GO:0051536">
    <property type="term" value="F:iron-sulfur cluster binding"/>
    <property type="evidence" value="ECO:0007669"/>
    <property type="project" value="UniProtKB-KW"/>
</dbReference>
<dbReference type="InterPro" id="IPR020578">
    <property type="entry name" value="Aminotrans_V_PyrdxlP_BS"/>
</dbReference>
<dbReference type="InterPro" id="IPR000192">
    <property type="entry name" value="Aminotrans_V_dom"/>
</dbReference>
<dbReference type="GO" id="GO:0046872">
    <property type="term" value="F:metal ion binding"/>
    <property type="evidence" value="ECO:0007669"/>
    <property type="project" value="UniProtKB-KW"/>
</dbReference>
<comment type="caution">
    <text evidence="12">The sequence shown here is derived from an EMBL/GenBank/DDBJ whole genome shotgun (WGS) entry which is preliminary data.</text>
</comment>
<evidence type="ECO:0000256" key="6">
    <source>
        <dbReference type="ARBA" id="ARBA00022898"/>
    </source>
</evidence>
<evidence type="ECO:0000256" key="4">
    <source>
        <dbReference type="ARBA" id="ARBA00022679"/>
    </source>
</evidence>
<dbReference type="InterPro" id="IPR015422">
    <property type="entry name" value="PyrdxlP-dep_Trfase_small"/>
</dbReference>
<dbReference type="FunFam" id="3.40.640.10:FF:000084">
    <property type="entry name" value="IscS-like cysteine desulfurase"/>
    <property type="match status" value="1"/>
</dbReference>
<sequence>MNRIYLDHAATTPVDPAVAQVMQPYLDAVFGNPSAVYRDGQAARAGVEEARRQVAALLKAEPASIFFTSGGSESDNWAIKGTAFALRARGRHLITTAIEHPAVLGTCAFLERCGFEITYLPVDSVGLVDPKALKAAIQDDTILVSVMAANNEIGTVEPIAELAAVAHAAGVRFHTDAVQACGNVSMDVRALDVDLLSLSGHKFYGPKGAGALYVRPGCKLEPLIHGGEQERGRRAGTENTAAIVGIGAAAKLAAADQAAGARREAALRDALIAGLTAIPGVRLTGHPERRLPGNASFCFDDLRSEALLTALDLAGIEASGGSACTAGSLSPSHVLTAIGVPENRARNALRLTLGRGTTAKQIEQTVTAVRRIVERLRA</sequence>
<keyword evidence="5" id="KW-0479">Metal-binding</keyword>
<evidence type="ECO:0000259" key="11">
    <source>
        <dbReference type="Pfam" id="PF00266"/>
    </source>
</evidence>
<name>E6MG88_9FIRM</name>
<accession>E6MG88</accession>
<dbReference type="Gene3D" id="3.40.640.10">
    <property type="entry name" value="Type I PLP-dependent aspartate aminotransferase-like (Major domain)"/>
    <property type="match status" value="1"/>
</dbReference>
<dbReference type="InterPro" id="IPR015424">
    <property type="entry name" value="PyrdxlP-dep_Trfase"/>
</dbReference>
<dbReference type="HOGENOM" id="CLU_003433_0_0_9"/>
<evidence type="ECO:0000256" key="9">
    <source>
        <dbReference type="ARBA" id="ARBA00050776"/>
    </source>
</evidence>
<dbReference type="Gene3D" id="3.90.1150.10">
    <property type="entry name" value="Aspartate Aminotransferase, domain 1"/>
    <property type="match status" value="1"/>
</dbReference>
<dbReference type="eggNOG" id="COG1104">
    <property type="taxonomic scope" value="Bacteria"/>
</dbReference>